<dbReference type="Proteomes" id="UP001180737">
    <property type="component" value="Unassembled WGS sequence"/>
</dbReference>
<dbReference type="RefSeq" id="WP_033530996.1">
    <property type="nucleotide sequence ID" value="NZ_JAVRFJ010000010.1"/>
</dbReference>
<dbReference type="EMBL" id="JAVRFJ010000010">
    <property type="protein sequence ID" value="MDT0568550.1"/>
    <property type="molecule type" value="Genomic_DNA"/>
</dbReference>
<accession>A0ABU2YW61</accession>
<evidence type="ECO:0000313" key="3">
    <source>
        <dbReference type="Proteomes" id="UP001180737"/>
    </source>
</evidence>
<dbReference type="InterPro" id="IPR010359">
    <property type="entry name" value="IrrE_HExxH"/>
</dbReference>
<keyword evidence="3" id="KW-1185">Reference proteome</keyword>
<dbReference type="PANTHER" id="PTHR43236:SF1">
    <property type="entry name" value="BLL7220 PROTEIN"/>
    <property type="match status" value="1"/>
</dbReference>
<comment type="caution">
    <text evidence="2">The sequence shown here is derived from an EMBL/GenBank/DDBJ whole genome shotgun (WGS) entry which is preliminary data.</text>
</comment>
<evidence type="ECO:0000259" key="1">
    <source>
        <dbReference type="Pfam" id="PF06114"/>
    </source>
</evidence>
<dbReference type="Pfam" id="PF06114">
    <property type="entry name" value="Peptidase_M78"/>
    <property type="match status" value="1"/>
</dbReference>
<proteinExistence type="predicted"/>
<name>A0ABU2YW61_9ACTN</name>
<dbReference type="Gene3D" id="1.10.10.2910">
    <property type="match status" value="1"/>
</dbReference>
<reference evidence="2" key="1">
    <citation type="submission" date="2024-05" db="EMBL/GenBank/DDBJ databases">
        <title>30 novel species of actinomycetes from the DSMZ collection.</title>
        <authorList>
            <person name="Nouioui I."/>
        </authorList>
    </citation>
    <scope>NUCLEOTIDE SEQUENCE</scope>
    <source>
        <strain evidence="2">DSM 3412</strain>
    </source>
</reference>
<evidence type="ECO:0000313" key="2">
    <source>
        <dbReference type="EMBL" id="MDT0568550.1"/>
    </source>
</evidence>
<protein>
    <submittedName>
        <fullName evidence="2">ImmA/IrrE family metallo-endopeptidase</fullName>
    </submittedName>
</protein>
<sequence>MRRGFKSEAERLADRVRAQIGLRSDVPPDIRQLAAHLRVEVIDAQELVGMDSLRELESLQPGAFSAATFHLPDGRTVAVYNPCNEPARTKSDIAHELAHVLLGHEVRELQQIGGHAFFTCDPEQEEEANWLAGCLLLPRQLLLRHAYAGADAQALAAAAGVSVPMARFRLNTSGVLLQVRRRRTARSSGDS</sequence>
<dbReference type="PANTHER" id="PTHR43236">
    <property type="entry name" value="ANTITOXIN HIGA1"/>
    <property type="match status" value="1"/>
</dbReference>
<dbReference type="InterPro" id="IPR052345">
    <property type="entry name" value="Rad_response_metalloprotease"/>
</dbReference>
<feature type="domain" description="IrrE N-terminal-like" evidence="1">
    <location>
        <begin position="69"/>
        <end position="171"/>
    </location>
</feature>
<organism evidence="2 3">
    <name type="scientific">Streptomyces gottesmaniae</name>
    <dbReference type="NCBI Taxonomy" id="3075518"/>
    <lineage>
        <taxon>Bacteria</taxon>
        <taxon>Bacillati</taxon>
        <taxon>Actinomycetota</taxon>
        <taxon>Actinomycetes</taxon>
        <taxon>Kitasatosporales</taxon>
        <taxon>Streptomycetaceae</taxon>
        <taxon>Streptomyces</taxon>
    </lineage>
</organism>
<gene>
    <name evidence="2" type="ORF">RM704_13910</name>
</gene>